<comment type="caution">
    <text evidence="5">The sequence shown here is derived from an EMBL/GenBank/DDBJ whole genome shotgun (WGS) entry which is preliminary data.</text>
</comment>
<evidence type="ECO:0000313" key="5">
    <source>
        <dbReference type="EMBL" id="CAI0559087.1"/>
    </source>
</evidence>
<dbReference type="GO" id="GO:0004497">
    <property type="term" value="F:monooxygenase activity"/>
    <property type="evidence" value="ECO:0007669"/>
    <property type="project" value="InterPro"/>
</dbReference>
<dbReference type="InterPro" id="IPR036396">
    <property type="entry name" value="Cyt_P450_sf"/>
</dbReference>
<evidence type="ECO:0000313" key="7">
    <source>
        <dbReference type="Proteomes" id="UP001154282"/>
    </source>
</evidence>
<dbReference type="GO" id="GO:0020037">
    <property type="term" value="F:heme binding"/>
    <property type="evidence" value="ECO:0007669"/>
    <property type="project" value="InterPro"/>
</dbReference>
<keyword evidence="7" id="KW-1185">Reference proteome</keyword>
<dbReference type="EMBL" id="CAMGYJ010000011">
    <property type="protein sequence ID" value="CAI0559087.1"/>
    <property type="molecule type" value="Genomic_DNA"/>
</dbReference>
<dbReference type="Gene3D" id="1.10.630.10">
    <property type="entry name" value="Cytochrome P450"/>
    <property type="match status" value="1"/>
</dbReference>
<reference evidence="5" key="1">
    <citation type="submission" date="2022-08" db="EMBL/GenBank/DDBJ databases">
        <authorList>
            <person name="Gutierrez-Valencia J."/>
        </authorList>
    </citation>
    <scope>NUCLEOTIDE SEQUENCE</scope>
</reference>
<dbReference type="SUPFAM" id="SSF48264">
    <property type="entry name" value="Cytochrome P450"/>
    <property type="match status" value="1"/>
</dbReference>
<comment type="similarity">
    <text evidence="1">Belongs to the cytochrome P450 family.</text>
</comment>
<evidence type="ECO:0000256" key="4">
    <source>
        <dbReference type="SAM" id="Phobius"/>
    </source>
</evidence>
<sequence length="84" mass="8923">MAVVQAASGFAAALIISNIIISSMKRRQPAGNKARKPPSPPKLPILGNLHQVGKFPHRTFPGLAKRCGASDLMLLHFGSRPALV</sequence>
<keyword evidence="3" id="KW-0408">Iron</keyword>
<evidence type="ECO:0000256" key="1">
    <source>
        <dbReference type="ARBA" id="ARBA00010617"/>
    </source>
</evidence>
<dbReference type="PANTHER" id="PTHR47955:SF15">
    <property type="entry name" value="CYTOCHROME P450 71A2-LIKE"/>
    <property type="match status" value="1"/>
</dbReference>
<feature type="transmembrane region" description="Helical" evidence="4">
    <location>
        <begin position="6"/>
        <end position="24"/>
    </location>
</feature>
<dbReference type="GO" id="GO:0016705">
    <property type="term" value="F:oxidoreductase activity, acting on paired donors, with incorporation or reduction of molecular oxygen"/>
    <property type="evidence" value="ECO:0007669"/>
    <property type="project" value="InterPro"/>
</dbReference>
<dbReference type="EMBL" id="CAMGYJ010000011">
    <property type="protein sequence ID" value="CAI0559130.1"/>
    <property type="molecule type" value="Genomic_DNA"/>
</dbReference>
<keyword evidence="2" id="KW-0479">Metal-binding</keyword>
<organism evidence="5 7">
    <name type="scientific">Linum tenue</name>
    <dbReference type="NCBI Taxonomy" id="586396"/>
    <lineage>
        <taxon>Eukaryota</taxon>
        <taxon>Viridiplantae</taxon>
        <taxon>Streptophyta</taxon>
        <taxon>Embryophyta</taxon>
        <taxon>Tracheophyta</taxon>
        <taxon>Spermatophyta</taxon>
        <taxon>Magnoliopsida</taxon>
        <taxon>eudicotyledons</taxon>
        <taxon>Gunneridae</taxon>
        <taxon>Pentapetalae</taxon>
        <taxon>rosids</taxon>
        <taxon>fabids</taxon>
        <taxon>Malpighiales</taxon>
        <taxon>Linaceae</taxon>
        <taxon>Linum</taxon>
    </lineage>
</organism>
<keyword evidence="4" id="KW-0812">Transmembrane</keyword>
<dbReference type="PANTHER" id="PTHR47955">
    <property type="entry name" value="CYTOCHROME P450 FAMILY 71 PROTEIN"/>
    <property type="match status" value="1"/>
</dbReference>
<proteinExistence type="inferred from homology"/>
<dbReference type="AlphaFoldDB" id="A0AAV0RRE6"/>
<name>A0AAV0RRE6_9ROSI</name>
<evidence type="ECO:0000256" key="2">
    <source>
        <dbReference type="ARBA" id="ARBA00022723"/>
    </source>
</evidence>
<dbReference type="Proteomes" id="UP001154282">
    <property type="component" value="Unassembled WGS sequence"/>
</dbReference>
<evidence type="ECO:0000313" key="6">
    <source>
        <dbReference type="EMBL" id="CAI0559130.1"/>
    </source>
</evidence>
<keyword evidence="4" id="KW-1133">Transmembrane helix</keyword>
<accession>A0AAV0RRE6</accession>
<gene>
    <name evidence="5" type="ORF">LITE_LOCUS49048</name>
    <name evidence="6" type="ORF">LITE_LOCUS49067</name>
</gene>
<protein>
    <submittedName>
        <fullName evidence="5">Uncharacterized protein</fullName>
    </submittedName>
</protein>
<dbReference type="GO" id="GO:0005506">
    <property type="term" value="F:iron ion binding"/>
    <property type="evidence" value="ECO:0007669"/>
    <property type="project" value="InterPro"/>
</dbReference>
<evidence type="ECO:0000256" key="3">
    <source>
        <dbReference type="ARBA" id="ARBA00023004"/>
    </source>
</evidence>
<keyword evidence="4" id="KW-0472">Membrane</keyword>